<dbReference type="Proteomes" id="UP000682733">
    <property type="component" value="Unassembled WGS sequence"/>
</dbReference>
<dbReference type="SMART" id="SM00257">
    <property type="entry name" value="LysM"/>
    <property type="match status" value="1"/>
</dbReference>
<dbReference type="PROSITE" id="PS51782">
    <property type="entry name" value="LYSM"/>
    <property type="match status" value="1"/>
</dbReference>
<comment type="caution">
    <text evidence="3">The sequence shown here is derived from an EMBL/GenBank/DDBJ whole genome shotgun (WGS) entry which is preliminary data.</text>
</comment>
<proteinExistence type="predicted"/>
<feature type="region of interest" description="Disordered" evidence="1">
    <location>
        <begin position="48"/>
        <end position="67"/>
    </location>
</feature>
<accession>A0A8S2D3R7</accession>
<dbReference type="EMBL" id="CAJNOK010001920">
    <property type="protein sequence ID" value="CAF0836083.1"/>
    <property type="molecule type" value="Genomic_DNA"/>
</dbReference>
<dbReference type="CDD" id="cd00118">
    <property type="entry name" value="LysM"/>
    <property type="match status" value="1"/>
</dbReference>
<evidence type="ECO:0000313" key="3">
    <source>
        <dbReference type="EMBL" id="CAF0836083.1"/>
    </source>
</evidence>
<dbReference type="InterPro" id="IPR018392">
    <property type="entry name" value="LysM"/>
</dbReference>
<reference evidence="3" key="1">
    <citation type="submission" date="2021-02" db="EMBL/GenBank/DDBJ databases">
        <authorList>
            <person name="Nowell W R."/>
        </authorList>
    </citation>
    <scope>NUCLEOTIDE SEQUENCE</scope>
</reference>
<dbReference type="EMBL" id="CAJOBA010001920">
    <property type="protein sequence ID" value="CAF3620906.1"/>
    <property type="molecule type" value="Genomic_DNA"/>
</dbReference>
<sequence length="127" mass="13837">MTHTIVSGDTFWALARKYRCNVDEITAANPGVSPTKLQIGQVIRIPNKKNNTKASTGGSGREYDPWKSDETDVLTRTIWAEARGEPSEGQAAVAHTVLNRVNGTLHKGGLGSARESERTDLQEQCLC</sequence>
<protein>
    <recommendedName>
        <fullName evidence="2">LysM domain-containing protein</fullName>
    </recommendedName>
</protein>
<dbReference type="Pfam" id="PF01476">
    <property type="entry name" value="LysM"/>
    <property type="match status" value="1"/>
</dbReference>
<evidence type="ECO:0000313" key="5">
    <source>
        <dbReference type="Proteomes" id="UP000677228"/>
    </source>
</evidence>
<evidence type="ECO:0000259" key="2">
    <source>
        <dbReference type="PROSITE" id="PS51782"/>
    </source>
</evidence>
<feature type="domain" description="LysM" evidence="2">
    <location>
        <begin position="1"/>
        <end position="45"/>
    </location>
</feature>
<dbReference type="InterPro" id="IPR036779">
    <property type="entry name" value="LysM_dom_sf"/>
</dbReference>
<dbReference type="Proteomes" id="UP000677228">
    <property type="component" value="Unassembled WGS sequence"/>
</dbReference>
<dbReference type="InterPro" id="IPR042047">
    <property type="entry name" value="SleB_dom1"/>
</dbReference>
<evidence type="ECO:0000313" key="4">
    <source>
        <dbReference type="EMBL" id="CAF3620906.1"/>
    </source>
</evidence>
<dbReference type="Gene3D" id="1.10.10.2520">
    <property type="entry name" value="Cell wall hydrolase SleB, domain 1"/>
    <property type="match status" value="1"/>
</dbReference>
<dbReference type="Gene3D" id="3.10.350.10">
    <property type="entry name" value="LysM domain"/>
    <property type="match status" value="1"/>
</dbReference>
<dbReference type="AlphaFoldDB" id="A0A8S2D3R7"/>
<organism evidence="3 5">
    <name type="scientific">Didymodactylos carnosus</name>
    <dbReference type="NCBI Taxonomy" id="1234261"/>
    <lineage>
        <taxon>Eukaryota</taxon>
        <taxon>Metazoa</taxon>
        <taxon>Spiralia</taxon>
        <taxon>Gnathifera</taxon>
        <taxon>Rotifera</taxon>
        <taxon>Eurotatoria</taxon>
        <taxon>Bdelloidea</taxon>
        <taxon>Philodinida</taxon>
        <taxon>Philodinidae</taxon>
        <taxon>Didymodactylos</taxon>
    </lineage>
</organism>
<dbReference type="SUPFAM" id="SSF54106">
    <property type="entry name" value="LysM domain"/>
    <property type="match status" value="1"/>
</dbReference>
<name>A0A8S2D3R7_9BILA</name>
<evidence type="ECO:0000256" key="1">
    <source>
        <dbReference type="SAM" id="MobiDB-lite"/>
    </source>
</evidence>
<gene>
    <name evidence="3" type="ORF">OVA965_LOCUS6399</name>
    <name evidence="4" type="ORF">TMI583_LOCUS6395</name>
</gene>